<name>A0A8J3SAI4_PLARO</name>
<dbReference type="NCBIfam" id="TIGR04267">
    <property type="entry name" value="mod_HExxH"/>
    <property type="match status" value="1"/>
</dbReference>
<protein>
    <submittedName>
        <fullName evidence="1">HEXXH motif domain-containing protein</fullName>
    </submittedName>
</protein>
<organism evidence="1 2">
    <name type="scientific">Planobispora rosea</name>
    <dbReference type="NCBI Taxonomy" id="35762"/>
    <lineage>
        <taxon>Bacteria</taxon>
        <taxon>Bacillati</taxon>
        <taxon>Actinomycetota</taxon>
        <taxon>Actinomycetes</taxon>
        <taxon>Streptosporangiales</taxon>
        <taxon>Streptosporangiaceae</taxon>
        <taxon>Planobispora</taxon>
    </lineage>
</organism>
<reference evidence="1" key="1">
    <citation type="submission" date="2021-01" db="EMBL/GenBank/DDBJ databases">
        <title>Whole genome shotgun sequence of Planobispora rosea NBRC 15558.</title>
        <authorList>
            <person name="Komaki H."/>
            <person name="Tamura T."/>
        </authorList>
    </citation>
    <scope>NUCLEOTIDE SEQUENCE</scope>
    <source>
        <strain evidence="1">NBRC 15558</strain>
    </source>
</reference>
<proteinExistence type="predicted"/>
<evidence type="ECO:0000313" key="2">
    <source>
        <dbReference type="Proteomes" id="UP000655044"/>
    </source>
</evidence>
<dbReference type="RefSeq" id="WP_189242926.1">
    <property type="nucleotide sequence ID" value="NZ_BMQP01000025.1"/>
</dbReference>
<comment type="caution">
    <text evidence="1">The sequence shown here is derived from an EMBL/GenBank/DDBJ whole genome shotgun (WGS) entry which is preliminary data.</text>
</comment>
<keyword evidence="2" id="KW-1185">Reference proteome</keyword>
<dbReference type="InterPro" id="IPR026337">
    <property type="entry name" value="AKG_HExxH"/>
</dbReference>
<dbReference type="EMBL" id="BOOI01000045">
    <property type="protein sequence ID" value="GIH86278.1"/>
    <property type="molecule type" value="Genomic_DNA"/>
</dbReference>
<gene>
    <name evidence="1" type="ORF">Pro02_46860</name>
</gene>
<dbReference type="AlphaFoldDB" id="A0A8J3SAI4"/>
<dbReference type="Proteomes" id="UP000655044">
    <property type="component" value="Unassembled WGS sequence"/>
</dbReference>
<evidence type="ECO:0000313" key="1">
    <source>
        <dbReference type="EMBL" id="GIH86278.1"/>
    </source>
</evidence>
<sequence length="439" mass="47135">MTLLSHRISGRVFTELATGGGGSEAAAELCAVQRVRNRLLVRGVVEEARTAGHPHAGVAADAYGLLADLEERAAGAVDTVLRYPAAGAWAWRTYRSLAEKGDGAPERLGLLAAAAAIRAGVACEMRLPAAEGTLMIPSLGEATLPAGPGGMTDVSVRPDGTGAELVAGGSVVRVDPSADGPGWRVLHRLPVAPGFAPVIDDLDPYRWSSDDDLEPRLTTDRRRIWRSRLDEAWHLLAAHHQVVAEEVSSMISVLTPIKAPTRGHNSATGQETFGTVALSDPPSGVRLAETLAHETQHAKLTALLDVIGLTLPDDGWRGYAPWRPDPRPVSGLLQGAYAFLGVAAFWDRQHGFEQDDGAVRAQTEFVRWREGAYAVTGTLLGSGRLTERGEEFVTGMRRTLESLLARPVDPTATEQARQEAAAHREAWVRRNPEWVRRGA</sequence>
<accession>A0A8J3SAI4</accession>